<sequence>MYQAESTKPLQDMSDEQRFVFDDEVKTNCEMITSGIIECIEVLEGEKRKYYITKNVELYVGTVLNCDDYGGTKLSLSKHSSAYLYPNELPYRSRSRSLVRYFLRCARCSNAQMPDGHNSHIRYI</sequence>
<protein>
    <submittedName>
        <fullName evidence="1">Uncharacterized protein</fullName>
    </submittedName>
</protein>
<organism evidence="1 2">
    <name type="scientific">Thelohanellus kitauei</name>
    <name type="common">Myxosporean</name>
    <dbReference type="NCBI Taxonomy" id="669202"/>
    <lineage>
        <taxon>Eukaryota</taxon>
        <taxon>Metazoa</taxon>
        <taxon>Cnidaria</taxon>
        <taxon>Myxozoa</taxon>
        <taxon>Myxosporea</taxon>
        <taxon>Bivalvulida</taxon>
        <taxon>Platysporina</taxon>
        <taxon>Myxobolidae</taxon>
        <taxon>Thelohanellus</taxon>
    </lineage>
</organism>
<comment type="caution">
    <text evidence="1">The sequence shown here is derived from an EMBL/GenBank/DDBJ whole genome shotgun (WGS) entry which is preliminary data.</text>
</comment>
<name>A0A0C2MMZ0_THEKT</name>
<keyword evidence="2" id="KW-1185">Reference proteome</keyword>
<accession>A0A0C2MMZ0</accession>
<proteinExistence type="predicted"/>
<evidence type="ECO:0000313" key="2">
    <source>
        <dbReference type="Proteomes" id="UP000031668"/>
    </source>
</evidence>
<dbReference type="Proteomes" id="UP000031668">
    <property type="component" value="Unassembled WGS sequence"/>
</dbReference>
<dbReference type="EMBL" id="JWZT01002781">
    <property type="protein sequence ID" value="KII68591.1"/>
    <property type="molecule type" value="Genomic_DNA"/>
</dbReference>
<reference evidence="1 2" key="1">
    <citation type="journal article" date="2014" name="Genome Biol. Evol.">
        <title>The genome of the myxosporean Thelohanellus kitauei shows adaptations to nutrient acquisition within its fish host.</title>
        <authorList>
            <person name="Yang Y."/>
            <person name="Xiong J."/>
            <person name="Zhou Z."/>
            <person name="Huo F."/>
            <person name="Miao W."/>
            <person name="Ran C."/>
            <person name="Liu Y."/>
            <person name="Zhang J."/>
            <person name="Feng J."/>
            <person name="Wang M."/>
            <person name="Wang M."/>
            <person name="Wang L."/>
            <person name="Yao B."/>
        </authorList>
    </citation>
    <scope>NUCLEOTIDE SEQUENCE [LARGE SCALE GENOMIC DNA]</scope>
    <source>
        <strain evidence="1">Wuqing</strain>
    </source>
</reference>
<dbReference type="AlphaFoldDB" id="A0A0C2MMZ0"/>
<gene>
    <name evidence="1" type="ORF">RF11_00497</name>
</gene>
<evidence type="ECO:0000313" key="1">
    <source>
        <dbReference type="EMBL" id="KII68591.1"/>
    </source>
</evidence>